<dbReference type="Gene3D" id="3.40.50.2000">
    <property type="entry name" value="Glycogen Phosphorylase B"/>
    <property type="match status" value="2"/>
</dbReference>
<gene>
    <name evidence="4" type="ORF">EV146_108278</name>
</gene>
<dbReference type="RefSeq" id="WP_132008295.1">
    <property type="nucleotide sequence ID" value="NZ_JABUHM010000007.1"/>
</dbReference>
<comment type="caution">
    <text evidence="4">The sequence shown here is derived from an EMBL/GenBank/DDBJ whole genome shotgun (WGS) entry which is preliminary data.</text>
</comment>
<dbReference type="InterPro" id="IPR001296">
    <property type="entry name" value="Glyco_trans_1"/>
</dbReference>
<dbReference type="CDD" id="cd03801">
    <property type="entry name" value="GT4_PimA-like"/>
    <property type="match status" value="1"/>
</dbReference>
<reference evidence="4 5" key="1">
    <citation type="journal article" date="2015" name="Stand. Genomic Sci.">
        <title>Genomic Encyclopedia of Bacterial and Archaeal Type Strains, Phase III: the genomes of soil and plant-associated and newly described type strains.</title>
        <authorList>
            <person name="Whitman W.B."/>
            <person name="Woyke T."/>
            <person name="Klenk H.P."/>
            <person name="Zhou Y."/>
            <person name="Lilburn T.G."/>
            <person name="Beck B.J."/>
            <person name="De Vos P."/>
            <person name="Vandamme P."/>
            <person name="Eisen J.A."/>
            <person name="Garrity G."/>
            <person name="Hugenholtz P."/>
            <person name="Kyrpides N.C."/>
        </authorList>
    </citation>
    <scope>NUCLEOTIDE SEQUENCE [LARGE SCALE GENOMIC DNA]</scope>
    <source>
        <strain evidence="4 5">CV53</strain>
    </source>
</reference>
<protein>
    <submittedName>
        <fullName evidence="4">Glycosyltransferase involved in cell wall biosynthesis</fullName>
    </submittedName>
</protein>
<dbReference type="PANTHER" id="PTHR46401">
    <property type="entry name" value="GLYCOSYLTRANSFERASE WBBK-RELATED"/>
    <property type="match status" value="1"/>
</dbReference>
<keyword evidence="1 4" id="KW-0808">Transferase</keyword>
<dbReference type="InterPro" id="IPR028098">
    <property type="entry name" value="Glyco_trans_4-like_N"/>
</dbReference>
<accession>A0A4R2BCE9</accession>
<sequence>MRILLISNMYPDKEHPGFGVFVKHTENILNNEGFIIDKVVRYKKNNIFSKLFDYLIFYLKIFFKGLFKRYDVFYIHFAAHPSIPVLFVKFFNKKVKVITNVHGTDVVPENKIHELFQIFVDRLLNISECIIAPSDYFKDLVSKQYNIPKDKIKTFPSGGISKEIFYPIENKKEIFKKLNLDSNLQYLGYVGRIEYGKGWDTFLESLRDLKEEMLLENKKVIFVGYGDQLNLFHEKVKNLGLQDTVIHFKYMQQSELNLVYNILDFFCFPTERKGESLGLVGIEAMACGTPVIGSRIAGLQSYIENGHNGYLFEPKSKKELGLAIRKYYSLNKETINKLKINSFKTSQRYEKANIKGVLSNIFKNV</sequence>
<dbReference type="GO" id="GO:0009103">
    <property type="term" value="P:lipopolysaccharide biosynthetic process"/>
    <property type="evidence" value="ECO:0007669"/>
    <property type="project" value="TreeGrafter"/>
</dbReference>
<evidence type="ECO:0000313" key="4">
    <source>
        <dbReference type="EMBL" id="TCN24163.1"/>
    </source>
</evidence>
<dbReference type="Pfam" id="PF13439">
    <property type="entry name" value="Glyco_transf_4"/>
    <property type="match status" value="1"/>
</dbReference>
<organism evidence="4 5">
    <name type="scientific">Mesobacillus foraminis</name>
    <dbReference type="NCBI Taxonomy" id="279826"/>
    <lineage>
        <taxon>Bacteria</taxon>
        <taxon>Bacillati</taxon>
        <taxon>Bacillota</taxon>
        <taxon>Bacilli</taxon>
        <taxon>Bacillales</taxon>
        <taxon>Bacillaceae</taxon>
        <taxon>Mesobacillus</taxon>
    </lineage>
</organism>
<dbReference type="PANTHER" id="PTHR46401:SF2">
    <property type="entry name" value="GLYCOSYLTRANSFERASE WBBK-RELATED"/>
    <property type="match status" value="1"/>
</dbReference>
<evidence type="ECO:0000259" key="3">
    <source>
        <dbReference type="Pfam" id="PF13439"/>
    </source>
</evidence>
<evidence type="ECO:0000313" key="5">
    <source>
        <dbReference type="Proteomes" id="UP000295689"/>
    </source>
</evidence>
<dbReference type="AlphaFoldDB" id="A0A4R2BCE9"/>
<name>A0A4R2BCE9_9BACI</name>
<dbReference type="EMBL" id="SLVV01000008">
    <property type="protein sequence ID" value="TCN24163.1"/>
    <property type="molecule type" value="Genomic_DNA"/>
</dbReference>
<dbReference type="SUPFAM" id="SSF53756">
    <property type="entry name" value="UDP-Glycosyltransferase/glycogen phosphorylase"/>
    <property type="match status" value="1"/>
</dbReference>
<evidence type="ECO:0000259" key="2">
    <source>
        <dbReference type="Pfam" id="PF00534"/>
    </source>
</evidence>
<dbReference type="GO" id="GO:0016757">
    <property type="term" value="F:glycosyltransferase activity"/>
    <property type="evidence" value="ECO:0007669"/>
    <property type="project" value="InterPro"/>
</dbReference>
<dbReference type="Pfam" id="PF00534">
    <property type="entry name" value="Glycos_transf_1"/>
    <property type="match status" value="1"/>
</dbReference>
<dbReference type="Proteomes" id="UP000295689">
    <property type="component" value="Unassembled WGS sequence"/>
</dbReference>
<feature type="domain" description="Glycosyl transferase family 1" evidence="2">
    <location>
        <begin position="171"/>
        <end position="341"/>
    </location>
</feature>
<feature type="domain" description="Glycosyltransferase subfamily 4-like N-terminal" evidence="3">
    <location>
        <begin position="39"/>
        <end position="158"/>
    </location>
</feature>
<proteinExistence type="predicted"/>
<evidence type="ECO:0000256" key="1">
    <source>
        <dbReference type="ARBA" id="ARBA00022679"/>
    </source>
</evidence>
<keyword evidence="5" id="KW-1185">Reference proteome</keyword>